<name>A0A392MVR5_9FABA</name>
<reference evidence="1 2" key="1">
    <citation type="journal article" date="2018" name="Front. Plant Sci.">
        <title>Red Clover (Trifolium pratense) and Zigzag Clover (T. medium) - A Picture of Genomic Similarities and Differences.</title>
        <authorList>
            <person name="Dluhosova J."/>
            <person name="Istvanek J."/>
            <person name="Nedelnik J."/>
            <person name="Repkova J."/>
        </authorList>
    </citation>
    <scope>NUCLEOTIDE SEQUENCE [LARGE SCALE GENOMIC DNA]</scope>
    <source>
        <strain evidence="2">cv. 10/8</strain>
        <tissue evidence="1">Leaf</tissue>
    </source>
</reference>
<sequence>MSYCLILAFGYFPGSLGPDGQVRLSLRRSFHTGMWKCSNRERKPIVSRLTARGAVGSNGAKRLEVKLVLKNTGSGTYTWRRCIGRGAQLNQEATIFSLETARCTEVYGALHRLKVFAENVLWCWCVAQEQVARRAVENSKESPLTASCALRRNIWRGARARVLLGFYGLVVLETEKAIPLPKIHVIIFILITFFVSPNPSITKLKF</sequence>
<protein>
    <submittedName>
        <fullName evidence="1">Uncharacterized protein</fullName>
    </submittedName>
</protein>
<dbReference type="Proteomes" id="UP000265520">
    <property type="component" value="Unassembled WGS sequence"/>
</dbReference>
<organism evidence="1 2">
    <name type="scientific">Trifolium medium</name>
    <dbReference type="NCBI Taxonomy" id="97028"/>
    <lineage>
        <taxon>Eukaryota</taxon>
        <taxon>Viridiplantae</taxon>
        <taxon>Streptophyta</taxon>
        <taxon>Embryophyta</taxon>
        <taxon>Tracheophyta</taxon>
        <taxon>Spermatophyta</taxon>
        <taxon>Magnoliopsida</taxon>
        <taxon>eudicotyledons</taxon>
        <taxon>Gunneridae</taxon>
        <taxon>Pentapetalae</taxon>
        <taxon>rosids</taxon>
        <taxon>fabids</taxon>
        <taxon>Fabales</taxon>
        <taxon>Fabaceae</taxon>
        <taxon>Papilionoideae</taxon>
        <taxon>50 kb inversion clade</taxon>
        <taxon>NPAAA clade</taxon>
        <taxon>Hologalegina</taxon>
        <taxon>IRL clade</taxon>
        <taxon>Trifolieae</taxon>
        <taxon>Trifolium</taxon>
    </lineage>
</organism>
<evidence type="ECO:0000313" key="2">
    <source>
        <dbReference type="Proteomes" id="UP000265520"/>
    </source>
</evidence>
<dbReference type="AlphaFoldDB" id="A0A392MVR5"/>
<dbReference type="EMBL" id="LXQA010018182">
    <property type="protein sequence ID" value="MCH90384.1"/>
    <property type="molecule type" value="Genomic_DNA"/>
</dbReference>
<keyword evidence="2" id="KW-1185">Reference proteome</keyword>
<evidence type="ECO:0000313" key="1">
    <source>
        <dbReference type="EMBL" id="MCH90384.1"/>
    </source>
</evidence>
<accession>A0A392MVR5</accession>
<comment type="caution">
    <text evidence="1">The sequence shown here is derived from an EMBL/GenBank/DDBJ whole genome shotgun (WGS) entry which is preliminary data.</text>
</comment>
<gene>
    <name evidence="1" type="ORF">A2U01_0011299</name>
</gene>
<proteinExistence type="predicted"/>